<keyword evidence="12" id="KW-1185">Reference proteome</keyword>
<evidence type="ECO:0000259" key="10">
    <source>
        <dbReference type="Pfam" id="PF07885"/>
    </source>
</evidence>
<evidence type="ECO:0000256" key="2">
    <source>
        <dbReference type="ARBA" id="ARBA00022448"/>
    </source>
</evidence>
<feature type="transmembrane region" description="Helical" evidence="9">
    <location>
        <begin position="7"/>
        <end position="29"/>
    </location>
</feature>
<dbReference type="PANTHER" id="PTHR11003:SF291">
    <property type="entry name" value="IP11374P"/>
    <property type="match status" value="1"/>
</dbReference>
<dbReference type="GO" id="GO:0030322">
    <property type="term" value="P:stabilization of membrane potential"/>
    <property type="evidence" value="ECO:0007669"/>
    <property type="project" value="TreeGrafter"/>
</dbReference>
<evidence type="ECO:0000313" key="11">
    <source>
        <dbReference type="EMBL" id="CUJ93216.1"/>
    </source>
</evidence>
<dbReference type="InterPro" id="IPR003280">
    <property type="entry name" value="2pore_dom_K_chnl"/>
</dbReference>
<dbReference type="Pfam" id="PF07885">
    <property type="entry name" value="Ion_trans_2"/>
    <property type="match status" value="1"/>
</dbReference>
<evidence type="ECO:0000256" key="4">
    <source>
        <dbReference type="ARBA" id="ARBA00022989"/>
    </source>
</evidence>
<evidence type="ECO:0000256" key="8">
    <source>
        <dbReference type="SAM" id="MobiDB-lite"/>
    </source>
</evidence>
<dbReference type="SUPFAM" id="SSF81324">
    <property type="entry name" value="Voltage-gated potassium channels"/>
    <property type="match status" value="1"/>
</dbReference>
<keyword evidence="3 9" id="KW-0812">Transmembrane</keyword>
<dbReference type="EMBL" id="CYTW01000001">
    <property type="protein sequence ID" value="CUJ93216.1"/>
    <property type="molecule type" value="Genomic_DNA"/>
</dbReference>
<dbReference type="RefSeq" id="WP_058310689.1">
    <property type="nucleotide sequence ID" value="NZ_CYTW01000001.1"/>
</dbReference>
<evidence type="ECO:0000256" key="5">
    <source>
        <dbReference type="ARBA" id="ARBA00023065"/>
    </source>
</evidence>
<protein>
    <submittedName>
        <fullName evidence="11">Voltage-gated potassium channel</fullName>
    </submittedName>
</protein>
<dbReference type="AlphaFoldDB" id="A0A0P1I6C8"/>
<keyword evidence="7 11" id="KW-0407">Ion channel</keyword>
<feature type="domain" description="Potassium channel" evidence="10">
    <location>
        <begin position="15"/>
        <end position="86"/>
    </location>
</feature>
<dbReference type="GeneID" id="83880625"/>
<organism evidence="11 12">
    <name type="scientific">Shimia thalassica</name>
    <dbReference type="NCBI Taxonomy" id="1715693"/>
    <lineage>
        <taxon>Bacteria</taxon>
        <taxon>Pseudomonadati</taxon>
        <taxon>Pseudomonadota</taxon>
        <taxon>Alphaproteobacteria</taxon>
        <taxon>Rhodobacterales</taxon>
        <taxon>Roseobacteraceae</taxon>
    </lineage>
</organism>
<evidence type="ECO:0000256" key="9">
    <source>
        <dbReference type="SAM" id="Phobius"/>
    </source>
</evidence>
<dbReference type="Proteomes" id="UP000051870">
    <property type="component" value="Unassembled WGS sequence"/>
</dbReference>
<keyword evidence="5" id="KW-0406">Ion transport</keyword>
<dbReference type="GO" id="GO:0022841">
    <property type="term" value="F:potassium ion leak channel activity"/>
    <property type="evidence" value="ECO:0007669"/>
    <property type="project" value="TreeGrafter"/>
</dbReference>
<dbReference type="Gene3D" id="1.10.287.70">
    <property type="match status" value="1"/>
</dbReference>
<feature type="transmembrane region" description="Helical" evidence="9">
    <location>
        <begin position="62"/>
        <end position="79"/>
    </location>
</feature>
<dbReference type="STRING" id="1715693.PH7735_01574"/>
<evidence type="ECO:0000256" key="6">
    <source>
        <dbReference type="ARBA" id="ARBA00023136"/>
    </source>
</evidence>
<proteinExistence type="predicted"/>
<keyword evidence="6 9" id="KW-0472">Membrane</keyword>
<comment type="subcellular location">
    <subcellularLocation>
        <location evidence="1">Membrane</location>
        <topology evidence="1">Multi-pass membrane protein</topology>
    </subcellularLocation>
</comment>
<evidence type="ECO:0000256" key="7">
    <source>
        <dbReference type="ARBA" id="ARBA00023303"/>
    </source>
</evidence>
<feature type="region of interest" description="Disordered" evidence="8">
    <location>
        <begin position="103"/>
        <end position="125"/>
    </location>
</feature>
<reference evidence="12" key="1">
    <citation type="submission" date="2015-09" db="EMBL/GenBank/DDBJ databases">
        <authorList>
            <person name="Rodrigo-Torres Lidia"/>
            <person name="Arahal R.David."/>
        </authorList>
    </citation>
    <scope>NUCLEOTIDE SEQUENCE [LARGE SCALE GENOMIC DNA]</scope>
    <source>
        <strain evidence="12">CECT 7735</strain>
    </source>
</reference>
<accession>A0A0P1I6C8</accession>
<keyword evidence="4 9" id="KW-1133">Transmembrane helix</keyword>
<sequence>MTPRERIFYMILLLLIPVIGSGTVFFHFVEGWSWVDSYFFCVVTLSTVGYGQFVPVTTLGKIGTTVYIFLGIGIFAFVIQQFGRITAEKHAAHSEWLVAHLGHHKAKEEPHADNLDDQPETANRP</sequence>
<keyword evidence="2" id="KW-0813">Transport</keyword>
<name>A0A0P1I6C8_9RHOB</name>
<dbReference type="GO" id="GO:0015271">
    <property type="term" value="F:outward rectifier potassium channel activity"/>
    <property type="evidence" value="ECO:0007669"/>
    <property type="project" value="TreeGrafter"/>
</dbReference>
<gene>
    <name evidence="11" type="ORF">PH7735_01574</name>
</gene>
<dbReference type="PANTHER" id="PTHR11003">
    <property type="entry name" value="POTASSIUM CHANNEL, SUBFAMILY K"/>
    <property type="match status" value="1"/>
</dbReference>
<dbReference type="GO" id="GO:0005886">
    <property type="term" value="C:plasma membrane"/>
    <property type="evidence" value="ECO:0007669"/>
    <property type="project" value="TreeGrafter"/>
</dbReference>
<evidence type="ECO:0000313" key="12">
    <source>
        <dbReference type="Proteomes" id="UP000051870"/>
    </source>
</evidence>
<evidence type="ECO:0000256" key="3">
    <source>
        <dbReference type="ARBA" id="ARBA00022692"/>
    </source>
</evidence>
<dbReference type="InterPro" id="IPR013099">
    <property type="entry name" value="K_chnl_dom"/>
</dbReference>
<evidence type="ECO:0000256" key="1">
    <source>
        <dbReference type="ARBA" id="ARBA00004141"/>
    </source>
</evidence>